<keyword evidence="2" id="KW-0472">Membrane</keyword>
<dbReference type="EMBL" id="JADYXP020000004">
    <property type="protein sequence ID" value="KAL0127005.1"/>
    <property type="molecule type" value="Genomic_DNA"/>
</dbReference>
<evidence type="ECO:0000256" key="2">
    <source>
        <dbReference type="SAM" id="Phobius"/>
    </source>
</evidence>
<proteinExistence type="predicted"/>
<feature type="transmembrane region" description="Helical" evidence="2">
    <location>
        <begin position="126"/>
        <end position="148"/>
    </location>
</feature>
<accession>A0AAW2GK85</accession>
<dbReference type="AlphaFoldDB" id="A0AAW2GK85"/>
<feature type="compositionally biased region" description="Basic and acidic residues" evidence="1">
    <location>
        <begin position="21"/>
        <end position="36"/>
    </location>
</feature>
<protein>
    <submittedName>
        <fullName evidence="3">Uncharacterized protein</fullName>
    </submittedName>
</protein>
<dbReference type="Proteomes" id="UP001430953">
    <property type="component" value="Unassembled WGS sequence"/>
</dbReference>
<reference evidence="3 4" key="1">
    <citation type="submission" date="2023-03" db="EMBL/GenBank/DDBJ databases">
        <title>High recombination rates correlate with genetic variation in Cardiocondyla obscurior ants.</title>
        <authorList>
            <person name="Errbii M."/>
        </authorList>
    </citation>
    <scope>NUCLEOTIDE SEQUENCE [LARGE SCALE GENOMIC DNA]</scope>
    <source>
        <strain evidence="3">Alpha-2009</strain>
        <tissue evidence="3">Whole body</tissue>
    </source>
</reference>
<feature type="transmembrane region" description="Helical" evidence="2">
    <location>
        <begin position="160"/>
        <end position="179"/>
    </location>
</feature>
<keyword evidence="2" id="KW-0812">Transmembrane</keyword>
<sequence>MHSTIANHLSLPKRTPHCRGRSPERERGRRSSKGEGKGGGIGVPLPSPSCLFPSAIVINEPPRLIRAIARGLRNLDRFIRLPLPSPTLPPQTLPRTGDLLTCPLALFSFLPPILAGDIQKKKISSLTYYFATFFFVFFFLFLPERGILFLNFNRPDSSLFFFPFFLFFFFYIDLTLLPFRASLSRTRVRVRAHACADISASGDANWWQSEVRSKARARFVQGLSRVFVSARQRPDMYRARARGNPRASRVTGLEIECHSEKKRHNIPRVGWLFCSFSSRFPFRLPELLCAPRRATVFTTR</sequence>
<keyword evidence="2" id="KW-1133">Transmembrane helix</keyword>
<evidence type="ECO:0000256" key="1">
    <source>
        <dbReference type="SAM" id="MobiDB-lite"/>
    </source>
</evidence>
<comment type="caution">
    <text evidence="3">The sequence shown here is derived from an EMBL/GenBank/DDBJ whole genome shotgun (WGS) entry which is preliminary data.</text>
</comment>
<keyword evidence="4" id="KW-1185">Reference proteome</keyword>
<name>A0AAW2GK85_9HYME</name>
<evidence type="ECO:0000313" key="4">
    <source>
        <dbReference type="Proteomes" id="UP001430953"/>
    </source>
</evidence>
<evidence type="ECO:0000313" key="3">
    <source>
        <dbReference type="EMBL" id="KAL0127005.1"/>
    </source>
</evidence>
<feature type="region of interest" description="Disordered" evidence="1">
    <location>
        <begin position="1"/>
        <end position="45"/>
    </location>
</feature>
<gene>
    <name evidence="3" type="ORF">PUN28_005384</name>
</gene>
<organism evidence="3 4">
    <name type="scientific">Cardiocondyla obscurior</name>
    <dbReference type="NCBI Taxonomy" id="286306"/>
    <lineage>
        <taxon>Eukaryota</taxon>
        <taxon>Metazoa</taxon>
        <taxon>Ecdysozoa</taxon>
        <taxon>Arthropoda</taxon>
        <taxon>Hexapoda</taxon>
        <taxon>Insecta</taxon>
        <taxon>Pterygota</taxon>
        <taxon>Neoptera</taxon>
        <taxon>Endopterygota</taxon>
        <taxon>Hymenoptera</taxon>
        <taxon>Apocrita</taxon>
        <taxon>Aculeata</taxon>
        <taxon>Formicoidea</taxon>
        <taxon>Formicidae</taxon>
        <taxon>Myrmicinae</taxon>
        <taxon>Cardiocondyla</taxon>
    </lineage>
</organism>